<reference evidence="8 9" key="1">
    <citation type="journal article" date="2012" name="Eukaryot. Cell">
        <title>Draft genome sequence of Wickerhamomyces ciferrii NRRL Y-1031 F-60-10.</title>
        <authorList>
            <person name="Schneider J."/>
            <person name="Andrea H."/>
            <person name="Blom J."/>
            <person name="Jaenicke S."/>
            <person name="Ruckert C."/>
            <person name="Schorsch C."/>
            <person name="Szczepanowski R."/>
            <person name="Farwick M."/>
            <person name="Goesmann A."/>
            <person name="Puhler A."/>
            <person name="Schaffer S."/>
            <person name="Tauch A."/>
            <person name="Kohler T."/>
            <person name="Brinkrolf K."/>
        </authorList>
    </citation>
    <scope>NUCLEOTIDE SEQUENCE [LARGE SCALE GENOMIC DNA]</scope>
    <source>
        <strain evidence="9">ATCC 14091 / BCRC 22168 / CBS 111 / JCM 3599 / NBRC 0793 / NRRL Y-1031 F-60-10</strain>
    </source>
</reference>
<sequence>MTNLYQNPDVSRDHNNNTNSKTESNELPTIPKDQQEVIKFDDFYKDIFIESSLIGQIDELTVCENHNDHLNGNVYVKFNSEEAATKARDLFSTRWYNSKPIYCELSPVVDFRGSTCRQHDSKTCDRGGMCNFMHVKRPSRDLLKTLKLSQRKYYQEKKSI</sequence>
<dbReference type="PROSITE" id="PS50103">
    <property type="entry name" value="ZF_C3H1"/>
    <property type="match status" value="1"/>
</dbReference>
<dbReference type="SUPFAM" id="SSF54928">
    <property type="entry name" value="RNA-binding domain, RBD"/>
    <property type="match status" value="1"/>
</dbReference>
<evidence type="ECO:0000256" key="6">
    <source>
        <dbReference type="SAM" id="MobiDB-lite"/>
    </source>
</evidence>
<comment type="caution">
    <text evidence="8">The sequence shown here is derived from an EMBL/GenBank/DDBJ whole genome shotgun (WGS) entry which is preliminary data.</text>
</comment>
<dbReference type="GO" id="GO:0003723">
    <property type="term" value="F:RNA binding"/>
    <property type="evidence" value="ECO:0007669"/>
    <property type="project" value="InterPro"/>
</dbReference>
<dbReference type="PANTHER" id="PTHR12620">
    <property type="entry name" value="U2 SNRNP AUXILIARY FACTOR, SMALL SUBUNIT"/>
    <property type="match status" value="1"/>
</dbReference>
<dbReference type="InterPro" id="IPR012677">
    <property type="entry name" value="Nucleotide-bd_a/b_plait_sf"/>
</dbReference>
<keyword evidence="4 5" id="KW-0862">Zinc</keyword>
<dbReference type="CDD" id="cd12287">
    <property type="entry name" value="RRM_U2AF35_like"/>
    <property type="match status" value="1"/>
</dbReference>
<keyword evidence="1 5" id="KW-0479">Metal-binding</keyword>
<dbReference type="PRINTS" id="PR01848">
    <property type="entry name" value="U2AUXFACTOR"/>
</dbReference>
<dbReference type="Gene3D" id="3.30.70.330">
    <property type="match status" value="1"/>
</dbReference>
<evidence type="ECO:0000256" key="4">
    <source>
        <dbReference type="ARBA" id="ARBA00022833"/>
    </source>
</evidence>
<dbReference type="eggNOG" id="KOG2202">
    <property type="taxonomic scope" value="Eukaryota"/>
</dbReference>
<dbReference type="GO" id="GO:0008270">
    <property type="term" value="F:zinc ion binding"/>
    <property type="evidence" value="ECO:0007669"/>
    <property type="project" value="UniProtKB-KW"/>
</dbReference>
<dbReference type="InterPro" id="IPR035979">
    <property type="entry name" value="RBD_domain_sf"/>
</dbReference>
<dbReference type="HOGENOM" id="CLU_059852_1_2_1"/>
<accession>K0KJF8</accession>
<evidence type="ECO:0000256" key="1">
    <source>
        <dbReference type="ARBA" id="ARBA00022723"/>
    </source>
</evidence>
<feature type="zinc finger region" description="C3H1-type" evidence="5">
    <location>
        <begin position="110"/>
        <end position="137"/>
    </location>
</feature>
<name>K0KJF8_WICCF</name>
<feature type="region of interest" description="Disordered" evidence="6">
    <location>
        <begin position="1"/>
        <end position="30"/>
    </location>
</feature>
<evidence type="ECO:0000313" key="9">
    <source>
        <dbReference type="Proteomes" id="UP000009328"/>
    </source>
</evidence>
<dbReference type="AlphaFoldDB" id="K0KJF8"/>
<dbReference type="EMBL" id="CAIF01000195">
    <property type="protein sequence ID" value="CCH45380.1"/>
    <property type="molecule type" value="Genomic_DNA"/>
</dbReference>
<gene>
    <name evidence="8" type="ORF">BN7_4962</name>
</gene>
<keyword evidence="2" id="KW-0677">Repeat</keyword>
<evidence type="ECO:0000256" key="5">
    <source>
        <dbReference type="PROSITE-ProRule" id="PRU00723"/>
    </source>
</evidence>
<dbReference type="GO" id="GO:0089701">
    <property type="term" value="C:U2AF complex"/>
    <property type="evidence" value="ECO:0007669"/>
    <property type="project" value="InterPro"/>
</dbReference>
<protein>
    <submittedName>
        <fullName evidence="8">Splicing factor U2af small subunit A</fullName>
    </submittedName>
</protein>
<keyword evidence="9" id="KW-1185">Reference proteome</keyword>
<feature type="domain" description="C3H1-type" evidence="7">
    <location>
        <begin position="110"/>
        <end position="137"/>
    </location>
</feature>
<dbReference type="GO" id="GO:0000398">
    <property type="term" value="P:mRNA splicing, via spliceosome"/>
    <property type="evidence" value="ECO:0007669"/>
    <property type="project" value="InterPro"/>
</dbReference>
<evidence type="ECO:0000313" key="8">
    <source>
        <dbReference type="EMBL" id="CCH45380.1"/>
    </source>
</evidence>
<dbReference type="InterPro" id="IPR000571">
    <property type="entry name" value="Znf_CCCH"/>
</dbReference>
<dbReference type="InParanoid" id="K0KJF8"/>
<dbReference type="STRING" id="1206466.K0KJF8"/>
<dbReference type="InterPro" id="IPR009145">
    <property type="entry name" value="U2AF_small"/>
</dbReference>
<evidence type="ECO:0000256" key="2">
    <source>
        <dbReference type="ARBA" id="ARBA00022737"/>
    </source>
</evidence>
<organism evidence="8 9">
    <name type="scientific">Wickerhamomyces ciferrii (strain ATCC 14091 / BCRC 22168 / CBS 111 / JCM 3599 / NBRC 0793 / NRRL Y-1031 F-60-10)</name>
    <name type="common">Yeast</name>
    <name type="synonym">Pichia ciferrii</name>
    <dbReference type="NCBI Taxonomy" id="1206466"/>
    <lineage>
        <taxon>Eukaryota</taxon>
        <taxon>Fungi</taxon>
        <taxon>Dikarya</taxon>
        <taxon>Ascomycota</taxon>
        <taxon>Saccharomycotina</taxon>
        <taxon>Saccharomycetes</taxon>
        <taxon>Phaffomycetales</taxon>
        <taxon>Wickerhamomycetaceae</taxon>
        <taxon>Wickerhamomyces</taxon>
    </lineage>
</organism>
<dbReference type="Proteomes" id="UP000009328">
    <property type="component" value="Unassembled WGS sequence"/>
</dbReference>
<evidence type="ECO:0000259" key="7">
    <source>
        <dbReference type="PROSITE" id="PS50103"/>
    </source>
</evidence>
<keyword evidence="3 5" id="KW-0863">Zinc-finger</keyword>
<feature type="compositionally biased region" description="Low complexity" evidence="6">
    <location>
        <begin position="16"/>
        <end position="26"/>
    </location>
</feature>
<proteinExistence type="predicted"/>
<evidence type="ECO:0000256" key="3">
    <source>
        <dbReference type="ARBA" id="ARBA00022771"/>
    </source>
</evidence>